<dbReference type="EMBL" id="EAAA01002750">
    <property type="status" value="NOT_ANNOTATED_CDS"/>
    <property type="molecule type" value="Genomic_DNA"/>
</dbReference>
<reference evidence="10" key="2">
    <citation type="journal article" date="2008" name="Genome Biol.">
        <title>Improved genome assembly and evidence-based global gene model set for the chordate Ciona intestinalis: new insight into intron and operon populations.</title>
        <authorList>
            <person name="Satou Y."/>
            <person name="Mineta K."/>
            <person name="Ogasawara M."/>
            <person name="Sasakura Y."/>
            <person name="Shoguchi E."/>
            <person name="Ueno K."/>
            <person name="Yamada L."/>
            <person name="Matsumoto J."/>
            <person name="Wasserscheid J."/>
            <person name="Dewar K."/>
            <person name="Wiley G.B."/>
            <person name="Macmil S.L."/>
            <person name="Roe B.A."/>
            <person name="Zeller R.W."/>
            <person name="Hastings K.E."/>
            <person name="Lemaire P."/>
            <person name="Lindquist E."/>
            <person name="Endo T."/>
            <person name="Hotta K."/>
            <person name="Inaba K."/>
        </authorList>
    </citation>
    <scope>NUCLEOTIDE SEQUENCE [LARGE SCALE GENOMIC DNA]</scope>
    <source>
        <strain evidence="10">wild type</strain>
    </source>
</reference>
<evidence type="ECO:0000256" key="2">
    <source>
        <dbReference type="ARBA" id="ARBA00021134"/>
    </source>
</evidence>
<dbReference type="GO" id="GO:0032259">
    <property type="term" value="P:methylation"/>
    <property type="evidence" value="ECO:0007669"/>
    <property type="project" value="UniProtKB-KW"/>
</dbReference>
<comment type="catalytic activity">
    <reaction evidence="7">
        <text>a 5'-end (N(7)-methyl 5'-triphosphoguanosine)-(2'-O-methyl-ribonucleoside)-(ribonucleotide) in mRNA + S-adenosyl-L-methionine = a 5'-end (N(7)-methyl 5'-triphosphoguanosine)-(2'-O-methyl-ribonucleoside)-(2'-O-methyl-ribonucleotide) in mRNA + S-adenosyl-L-homocysteine + H(+)</text>
        <dbReference type="Rhea" id="RHEA:67024"/>
        <dbReference type="Rhea" id="RHEA-COMP:17169"/>
        <dbReference type="Rhea" id="RHEA-COMP:17170"/>
        <dbReference type="ChEBI" id="CHEBI:15378"/>
        <dbReference type="ChEBI" id="CHEBI:57856"/>
        <dbReference type="ChEBI" id="CHEBI:59789"/>
        <dbReference type="ChEBI" id="CHEBI:167612"/>
        <dbReference type="ChEBI" id="CHEBI:167614"/>
        <dbReference type="EC" id="2.1.1.296"/>
    </reaction>
</comment>
<evidence type="ECO:0000256" key="5">
    <source>
        <dbReference type="ARBA" id="ARBA00022691"/>
    </source>
</evidence>
<feature type="binding site" evidence="8">
    <location>
        <position position="221"/>
    </location>
    <ligand>
        <name>S-adenosyl-L-methionine</name>
        <dbReference type="ChEBI" id="CHEBI:59789"/>
    </ligand>
</feature>
<reference evidence="10" key="4">
    <citation type="submission" date="2025-09" db="UniProtKB">
        <authorList>
            <consortium name="Ensembl"/>
        </authorList>
    </citation>
    <scope>IDENTIFICATION</scope>
</reference>
<accession>F7BMW8</accession>
<dbReference type="InParanoid" id="F7BMW8"/>
<evidence type="ECO:0000256" key="4">
    <source>
        <dbReference type="ARBA" id="ARBA00022679"/>
    </source>
</evidence>
<dbReference type="PANTHER" id="PTHR16121">
    <property type="entry name" value="CAP-SPECIFIC MRNA (NUCLEOSIDE-2'-O-)-METHYLTRANSFERASE 1-RELATED"/>
    <property type="match status" value="1"/>
</dbReference>
<comment type="caution">
    <text evidence="8">Lacks conserved residue(s) required for the propagation of feature annotation.</text>
</comment>
<name>F7BMW8_CIOIN</name>
<evidence type="ECO:0000256" key="7">
    <source>
        <dbReference type="ARBA" id="ARBA00049477"/>
    </source>
</evidence>
<dbReference type="STRING" id="7719.ENSCINP00000024199"/>
<feature type="binding site" evidence="8">
    <location>
        <position position="131"/>
    </location>
    <ligand>
        <name>S-adenosyl-L-methionine</name>
        <dbReference type="ChEBI" id="CHEBI:59789"/>
    </ligand>
</feature>
<dbReference type="EC" id="2.1.1.296" evidence="1"/>
<keyword evidence="6" id="KW-0506">mRNA capping</keyword>
<evidence type="ECO:0000256" key="1">
    <source>
        <dbReference type="ARBA" id="ARBA00012770"/>
    </source>
</evidence>
<sequence length="260" mass="28932">MDHYDPDILTEEAFQKRFHYKNPTDDKWKIPQCAIFSCEGGVVGGLSGVKEGLNEVKSSLNHYEIQKWNKHTTFVNPSGKVLNVLRRRIQPELSTQAWCKFHELLSYGNVIPTNCGAGDTLCSVHLCEAPGGFIASLNHHLKSQRPNVKHKWVGNTLNPYYEGNPLSSCIVDDRLISRTLKSWCFGQDNTGDVFKPEFMDSLSAHCHNEFDDATIGLVTADGSLNCADKPGEQETVVAPLHHVEMLDALQLLCSGGTFVM</sequence>
<keyword evidence="4 8" id="KW-0808">Transferase</keyword>
<protein>
    <recommendedName>
        <fullName evidence="2">Cap-specific mRNA (nucleoside-2'-O-)-methyltransferase 2</fullName>
        <ecNumber evidence="1">2.1.1.296</ecNumber>
    </recommendedName>
</protein>
<dbReference type="GO" id="GO:0006370">
    <property type="term" value="P:7-methylguanosine mRNA capping"/>
    <property type="evidence" value="ECO:0007669"/>
    <property type="project" value="UniProtKB-KW"/>
</dbReference>
<dbReference type="HOGENOM" id="CLU_019427_1_0_1"/>
<organism evidence="10 11">
    <name type="scientific">Ciona intestinalis</name>
    <name type="common">Transparent sea squirt</name>
    <name type="synonym">Ascidia intestinalis</name>
    <dbReference type="NCBI Taxonomy" id="7719"/>
    <lineage>
        <taxon>Eukaryota</taxon>
        <taxon>Metazoa</taxon>
        <taxon>Chordata</taxon>
        <taxon>Tunicata</taxon>
        <taxon>Ascidiacea</taxon>
        <taxon>Phlebobranchia</taxon>
        <taxon>Cionidae</taxon>
        <taxon>Ciona</taxon>
    </lineage>
</organism>
<dbReference type="InterPro" id="IPR002877">
    <property type="entry name" value="RNA_MeTrfase_FtsJ_dom"/>
</dbReference>
<keyword evidence="6" id="KW-0507">mRNA processing</keyword>
<dbReference type="Gene3D" id="3.40.50.12760">
    <property type="match status" value="1"/>
</dbReference>
<dbReference type="AlphaFoldDB" id="F7BMW8"/>
<evidence type="ECO:0000256" key="6">
    <source>
        <dbReference type="ARBA" id="ARBA00023042"/>
    </source>
</evidence>
<dbReference type="GeneTree" id="ENSGT00940000161773"/>
<evidence type="ECO:0000313" key="10">
    <source>
        <dbReference type="Ensembl" id="ENSCINP00000024199.2"/>
    </source>
</evidence>
<feature type="domain" description="Adrift-type SAM-dependent 2'-O-MTase" evidence="9">
    <location>
        <begin position="92"/>
        <end position="260"/>
    </location>
</feature>
<keyword evidence="11" id="KW-1185">Reference proteome</keyword>
<dbReference type="GO" id="GO:0120550">
    <property type="term" value="F:methyltransferase cap2 activity"/>
    <property type="evidence" value="ECO:0007669"/>
    <property type="project" value="UniProtKB-EC"/>
</dbReference>
<dbReference type="Proteomes" id="UP000008144">
    <property type="component" value="Chromosome 8"/>
</dbReference>
<reference evidence="10" key="3">
    <citation type="submission" date="2025-08" db="UniProtKB">
        <authorList>
            <consortium name="Ensembl"/>
        </authorList>
    </citation>
    <scope>IDENTIFICATION</scope>
</reference>
<proteinExistence type="predicted"/>
<keyword evidence="3 8" id="KW-0489">Methyltransferase</keyword>
<evidence type="ECO:0000313" key="11">
    <source>
        <dbReference type="Proteomes" id="UP000008144"/>
    </source>
</evidence>
<dbReference type="PROSITE" id="PS51614">
    <property type="entry name" value="SAM_MT_ADRIFT"/>
    <property type="match status" value="1"/>
</dbReference>
<evidence type="ECO:0000259" key="9">
    <source>
        <dbReference type="PROSITE" id="PS51614"/>
    </source>
</evidence>
<reference evidence="11" key="1">
    <citation type="journal article" date="2002" name="Science">
        <title>The draft genome of Ciona intestinalis: insights into chordate and vertebrate origins.</title>
        <authorList>
            <person name="Dehal P."/>
            <person name="Satou Y."/>
            <person name="Campbell R.K."/>
            <person name="Chapman J."/>
            <person name="Degnan B."/>
            <person name="De Tomaso A."/>
            <person name="Davidson B."/>
            <person name="Di Gregorio A."/>
            <person name="Gelpke M."/>
            <person name="Goodstein D.M."/>
            <person name="Harafuji N."/>
            <person name="Hastings K.E."/>
            <person name="Ho I."/>
            <person name="Hotta K."/>
            <person name="Huang W."/>
            <person name="Kawashima T."/>
            <person name="Lemaire P."/>
            <person name="Martinez D."/>
            <person name="Meinertzhagen I.A."/>
            <person name="Necula S."/>
            <person name="Nonaka M."/>
            <person name="Putnam N."/>
            <person name="Rash S."/>
            <person name="Saiga H."/>
            <person name="Satake M."/>
            <person name="Terry A."/>
            <person name="Yamada L."/>
            <person name="Wang H.G."/>
            <person name="Awazu S."/>
            <person name="Azumi K."/>
            <person name="Boore J."/>
            <person name="Branno M."/>
            <person name="Chin-Bow S."/>
            <person name="DeSantis R."/>
            <person name="Doyle S."/>
            <person name="Francino P."/>
            <person name="Keys D.N."/>
            <person name="Haga S."/>
            <person name="Hayashi H."/>
            <person name="Hino K."/>
            <person name="Imai K.S."/>
            <person name="Inaba K."/>
            <person name="Kano S."/>
            <person name="Kobayashi K."/>
            <person name="Kobayashi M."/>
            <person name="Lee B.I."/>
            <person name="Makabe K.W."/>
            <person name="Manohar C."/>
            <person name="Matassi G."/>
            <person name="Medina M."/>
            <person name="Mochizuki Y."/>
            <person name="Mount S."/>
            <person name="Morishita T."/>
            <person name="Miura S."/>
            <person name="Nakayama A."/>
            <person name="Nishizaka S."/>
            <person name="Nomoto H."/>
            <person name="Ohta F."/>
            <person name="Oishi K."/>
            <person name="Rigoutsos I."/>
            <person name="Sano M."/>
            <person name="Sasaki A."/>
            <person name="Sasakura Y."/>
            <person name="Shoguchi E."/>
            <person name="Shin-i T."/>
            <person name="Spagnuolo A."/>
            <person name="Stainier D."/>
            <person name="Suzuki M.M."/>
            <person name="Tassy O."/>
            <person name="Takatori N."/>
            <person name="Tokuoka M."/>
            <person name="Yagi K."/>
            <person name="Yoshizaki F."/>
            <person name="Wada S."/>
            <person name="Zhang C."/>
            <person name="Hyatt P.D."/>
            <person name="Larimer F."/>
            <person name="Detter C."/>
            <person name="Doggett N."/>
            <person name="Glavina T."/>
            <person name="Hawkins T."/>
            <person name="Richardson P."/>
            <person name="Lucas S."/>
            <person name="Kohara Y."/>
            <person name="Levine M."/>
            <person name="Satoh N."/>
            <person name="Rokhsar D.S."/>
        </authorList>
    </citation>
    <scope>NUCLEOTIDE SEQUENCE [LARGE SCALE GENOMIC DNA]</scope>
</reference>
<evidence type="ECO:0000256" key="3">
    <source>
        <dbReference type="ARBA" id="ARBA00022603"/>
    </source>
</evidence>
<evidence type="ECO:0000256" key="8">
    <source>
        <dbReference type="PROSITE-ProRule" id="PRU00946"/>
    </source>
</evidence>
<dbReference type="Pfam" id="PF01728">
    <property type="entry name" value="FtsJ"/>
    <property type="match status" value="1"/>
</dbReference>
<dbReference type="PANTHER" id="PTHR16121:SF2">
    <property type="entry name" value="CAP-SPECIFIC MRNA (NUCLEOSIDE-2'-O-)-METHYLTRANSFERASE 2"/>
    <property type="match status" value="1"/>
</dbReference>
<dbReference type="InterPro" id="IPR050851">
    <property type="entry name" value="mRNA_Cap_2O-Ribose_MeTrfase"/>
</dbReference>
<dbReference type="Ensembl" id="ENSCINT00000024445.2">
    <property type="protein sequence ID" value="ENSCINP00000024199.2"/>
    <property type="gene ID" value="ENSCING00000013125.2"/>
</dbReference>
<dbReference type="InterPro" id="IPR025807">
    <property type="entry name" value="Adrift-typ_MeTrfase"/>
</dbReference>
<dbReference type="OMA" id="HFCETIT"/>
<keyword evidence="5 8" id="KW-0949">S-adenosyl-L-methionine</keyword>